<proteinExistence type="predicted"/>
<dbReference type="AlphaFoldDB" id="A0A9W9X8P2"/>
<accession>A0A9W9X8P2</accession>
<protein>
    <submittedName>
        <fullName evidence="1">Uncharacterized protein</fullName>
    </submittedName>
</protein>
<reference evidence="1" key="2">
    <citation type="journal article" date="2023" name="IMA Fungus">
        <title>Comparative genomic study of the Penicillium genus elucidates a diverse pangenome and 15 lateral gene transfer events.</title>
        <authorList>
            <person name="Petersen C."/>
            <person name="Sorensen T."/>
            <person name="Nielsen M.R."/>
            <person name="Sondergaard T.E."/>
            <person name="Sorensen J.L."/>
            <person name="Fitzpatrick D.A."/>
            <person name="Frisvad J.C."/>
            <person name="Nielsen K.L."/>
        </authorList>
    </citation>
    <scope>NUCLEOTIDE SEQUENCE</scope>
    <source>
        <strain evidence="1">IBT 17660</strain>
    </source>
</reference>
<keyword evidence="2" id="KW-1185">Reference proteome</keyword>
<name>A0A9W9X8P2_9EURO</name>
<comment type="caution">
    <text evidence="1">The sequence shown here is derived from an EMBL/GenBank/DDBJ whole genome shotgun (WGS) entry which is preliminary data.</text>
</comment>
<sequence>MTPVVAQGPNHEYMVQFRLRSLRPKIEIANIASNVYRSLVPSVSYHGQIGDDASGKEPLSVYMISRVKGISHLDFILTCNLLENSPEYFT</sequence>
<dbReference type="EMBL" id="JAPWDO010000001">
    <property type="protein sequence ID" value="KAJ5486111.1"/>
    <property type="molecule type" value="Genomic_DNA"/>
</dbReference>
<dbReference type="Proteomes" id="UP001147760">
    <property type="component" value="Unassembled WGS sequence"/>
</dbReference>
<evidence type="ECO:0000313" key="1">
    <source>
        <dbReference type="EMBL" id="KAJ5486111.1"/>
    </source>
</evidence>
<gene>
    <name evidence="1" type="ORF">N7530_000411</name>
</gene>
<dbReference type="OrthoDB" id="5598852at2759"/>
<reference evidence="1" key="1">
    <citation type="submission" date="2022-12" db="EMBL/GenBank/DDBJ databases">
        <authorList>
            <person name="Petersen C."/>
        </authorList>
    </citation>
    <scope>NUCLEOTIDE SEQUENCE</scope>
    <source>
        <strain evidence="1">IBT 17660</strain>
    </source>
</reference>
<organism evidence="1 2">
    <name type="scientific">Penicillium desertorum</name>
    <dbReference type="NCBI Taxonomy" id="1303715"/>
    <lineage>
        <taxon>Eukaryota</taxon>
        <taxon>Fungi</taxon>
        <taxon>Dikarya</taxon>
        <taxon>Ascomycota</taxon>
        <taxon>Pezizomycotina</taxon>
        <taxon>Eurotiomycetes</taxon>
        <taxon>Eurotiomycetidae</taxon>
        <taxon>Eurotiales</taxon>
        <taxon>Aspergillaceae</taxon>
        <taxon>Penicillium</taxon>
    </lineage>
</organism>
<evidence type="ECO:0000313" key="2">
    <source>
        <dbReference type="Proteomes" id="UP001147760"/>
    </source>
</evidence>